<evidence type="ECO:0008006" key="4">
    <source>
        <dbReference type="Google" id="ProtNLM"/>
    </source>
</evidence>
<keyword evidence="3" id="KW-1185">Reference proteome</keyword>
<dbReference type="Proteomes" id="UP000245429">
    <property type="component" value="Chromosome"/>
</dbReference>
<name>A0A2U8QRJ9_9FLAO</name>
<keyword evidence="1" id="KW-0812">Transmembrane</keyword>
<keyword evidence="1" id="KW-1133">Transmembrane helix</keyword>
<evidence type="ECO:0000313" key="2">
    <source>
        <dbReference type="EMBL" id="AWM12474.1"/>
    </source>
</evidence>
<gene>
    <name evidence="2" type="ORF">DI487_00325</name>
</gene>
<evidence type="ECO:0000313" key="3">
    <source>
        <dbReference type="Proteomes" id="UP000245429"/>
    </source>
</evidence>
<dbReference type="AlphaFoldDB" id="A0A2U8QRJ9"/>
<feature type="transmembrane region" description="Helical" evidence="1">
    <location>
        <begin position="38"/>
        <end position="60"/>
    </location>
</feature>
<protein>
    <recommendedName>
        <fullName evidence="4">Cardiolipin synthase N-terminal domain-containing protein</fullName>
    </recommendedName>
</protein>
<sequence>MFSTGQIYFAIFFVIAFIATMIYVYRKDLKEMKNQYRGIYWILIGFLLFIAFLFFIKFYIKE</sequence>
<accession>A0A2U8QRJ9</accession>
<keyword evidence="1" id="KW-0472">Membrane</keyword>
<feature type="transmembrane region" description="Helical" evidence="1">
    <location>
        <begin position="6"/>
        <end position="26"/>
    </location>
</feature>
<dbReference type="EMBL" id="CP029463">
    <property type="protein sequence ID" value="AWM12474.1"/>
    <property type="molecule type" value="Genomic_DNA"/>
</dbReference>
<reference evidence="2 3" key="1">
    <citation type="submission" date="2018-05" db="EMBL/GenBank/DDBJ databases">
        <title>Flavobacterium sp. MEBiC07310.</title>
        <authorList>
            <person name="Baek K."/>
        </authorList>
    </citation>
    <scope>NUCLEOTIDE SEQUENCE [LARGE SCALE GENOMIC DNA]</scope>
    <source>
        <strain evidence="2 3">MEBiC07310</strain>
    </source>
</reference>
<organism evidence="2 3">
    <name type="scientific">Flavobacterium sediminis</name>
    <dbReference type="NCBI Taxonomy" id="2201181"/>
    <lineage>
        <taxon>Bacteria</taxon>
        <taxon>Pseudomonadati</taxon>
        <taxon>Bacteroidota</taxon>
        <taxon>Flavobacteriia</taxon>
        <taxon>Flavobacteriales</taxon>
        <taxon>Flavobacteriaceae</taxon>
        <taxon>Flavobacterium</taxon>
    </lineage>
</organism>
<proteinExistence type="predicted"/>
<evidence type="ECO:0000256" key="1">
    <source>
        <dbReference type="SAM" id="Phobius"/>
    </source>
</evidence>
<dbReference type="KEGG" id="fse:DI487_00325"/>